<dbReference type="SUPFAM" id="SSF54495">
    <property type="entry name" value="UBC-like"/>
    <property type="match status" value="1"/>
</dbReference>
<dbReference type="PANTHER" id="PTHR43267">
    <property type="entry name" value="TRNA THREONYLCARBAMOYLADENOSINE DEHYDRATASE"/>
    <property type="match status" value="1"/>
</dbReference>
<dbReference type="Proteomes" id="UP000293562">
    <property type="component" value="Unassembled WGS sequence"/>
</dbReference>
<dbReference type="GO" id="GO:0061504">
    <property type="term" value="P:cyclic threonylcarbamoyladenosine biosynthetic process"/>
    <property type="evidence" value="ECO:0007669"/>
    <property type="project" value="TreeGrafter"/>
</dbReference>
<evidence type="ECO:0000313" key="3">
    <source>
        <dbReference type="Proteomes" id="UP000293562"/>
    </source>
</evidence>
<sequence>MKWWEDKKHIFAREKIRLNIQWESNDFEFFIRKELLWLSGTIYLPTKIGGSIKFPFELKYPQNYPFSIPYIYPKGREKDWVGNHQFISTAFCLDIRDKTWNSSLSAVDIIKSLEKLLLAAIDMIENKTGKLDVYEEVEPTKLDITKRIIRCIVPFPLPLPKDSTIGKFDYFSPMGESRIIVSPILPVEKPNEDYLKKIIESEYLKIWGINLFFSKNVGTWIKASQNHLNTIVFIEDLNKFVEFLNNQQILTVKEAQEKIEKDKTEHVVFITDNKAELYAKINHKDSKVEYFGCYNPDLTQLNSRTPDFKKTTLISKKKVAIIGCGSSGSVIAEEFVKSGISELTLIDDDYLTVENVIRHTCGLEDVGLKKTQALKNKLQRINPFIKVDCIETKIITIPSHVSEIIKSADIIVNATAEIEEVINEFCWLYKIPSLHSKVYPLGYGGEIIRIIPDITPCFECVNNKLSRILETQDGFNDTPETKFIDYNETEEGEILPTPALSIDAKYISLFTVKMALEILLSENLEVFKSKPNIILWGNEKKWIFKEEFECIKVDTTGFKSYSNCFVCFGNEQIENELGLTEQEILNFANDSILKNDED</sequence>
<dbReference type="InterPro" id="IPR000594">
    <property type="entry name" value="ThiF_NAD_FAD-bd"/>
</dbReference>
<evidence type="ECO:0000259" key="1">
    <source>
        <dbReference type="Pfam" id="PF00899"/>
    </source>
</evidence>
<dbReference type="SUPFAM" id="SSF69572">
    <property type="entry name" value="Activating enzymes of the ubiquitin-like proteins"/>
    <property type="match status" value="1"/>
</dbReference>
<protein>
    <submittedName>
        <fullName evidence="2">ThiF family protein</fullName>
    </submittedName>
</protein>
<dbReference type="Gene3D" id="3.10.110.10">
    <property type="entry name" value="Ubiquitin Conjugating Enzyme"/>
    <property type="match status" value="1"/>
</dbReference>
<dbReference type="EMBL" id="SHKN01000001">
    <property type="protein sequence ID" value="RZT96317.1"/>
    <property type="molecule type" value="Genomic_DNA"/>
</dbReference>
<dbReference type="InterPro" id="IPR045886">
    <property type="entry name" value="ThiF/MoeB/HesA"/>
</dbReference>
<dbReference type="OrthoDB" id="9804286at2"/>
<dbReference type="AlphaFoldDB" id="A0A4Q7VJS5"/>
<dbReference type="Pfam" id="PF00899">
    <property type="entry name" value="ThiF"/>
    <property type="match status" value="1"/>
</dbReference>
<keyword evidence="3" id="KW-1185">Reference proteome</keyword>
<dbReference type="GO" id="GO:0061503">
    <property type="term" value="F:tRNA threonylcarbamoyladenosine dehydratase"/>
    <property type="evidence" value="ECO:0007669"/>
    <property type="project" value="TreeGrafter"/>
</dbReference>
<evidence type="ECO:0000313" key="2">
    <source>
        <dbReference type="EMBL" id="RZT96317.1"/>
    </source>
</evidence>
<dbReference type="RefSeq" id="WP_130306209.1">
    <property type="nucleotide sequence ID" value="NZ_SHKN01000001.1"/>
</dbReference>
<accession>A0A4Q7VJS5</accession>
<dbReference type="CDD" id="cd00195">
    <property type="entry name" value="UBCc_UEV"/>
    <property type="match status" value="1"/>
</dbReference>
<proteinExistence type="predicted"/>
<feature type="domain" description="THIF-type NAD/FAD binding fold" evidence="1">
    <location>
        <begin position="313"/>
        <end position="470"/>
    </location>
</feature>
<organism evidence="2 3">
    <name type="scientific">Ancylomarina subtilis</name>
    <dbReference type="NCBI Taxonomy" id="1639035"/>
    <lineage>
        <taxon>Bacteria</taxon>
        <taxon>Pseudomonadati</taxon>
        <taxon>Bacteroidota</taxon>
        <taxon>Bacteroidia</taxon>
        <taxon>Marinilabiliales</taxon>
        <taxon>Marinifilaceae</taxon>
        <taxon>Ancylomarina</taxon>
    </lineage>
</organism>
<dbReference type="InterPro" id="IPR035985">
    <property type="entry name" value="Ubiquitin-activating_enz"/>
</dbReference>
<dbReference type="GO" id="GO:0008641">
    <property type="term" value="F:ubiquitin-like modifier activating enzyme activity"/>
    <property type="evidence" value="ECO:0007669"/>
    <property type="project" value="InterPro"/>
</dbReference>
<dbReference type="Gene3D" id="3.40.50.720">
    <property type="entry name" value="NAD(P)-binding Rossmann-like Domain"/>
    <property type="match status" value="1"/>
</dbReference>
<dbReference type="PANTHER" id="PTHR43267:SF1">
    <property type="entry name" value="TRNA THREONYLCARBAMOYLADENOSINE DEHYDRATASE"/>
    <property type="match status" value="1"/>
</dbReference>
<dbReference type="InterPro" id="IPR016135">
    <property type="entry name" value="UBQ-conjugating_enzyme/RWD"/>
</dbReference>
<reference evidence="2 3" key="1">
    <citation type="submission" date="2019-02" db="EMBL/GenBank/DDBJ databases">
        <title>Genomic Encyclopedia of Type Strains, Phase IV (KMG-IV): sequencing the most valuable type-strain genomes for metagenomic binning, comparative biology and taxonomic classification.</title>
        <authorList>
            <person name="Goeker M."/>
        </authorList>
    </citation>
    <scope>NUCLEOTIDE SEQUENCE [LARGE SCALE GENOMIC DNA]</scope>
    <source>
        <strain evidence="2 3">DSM 28825</strain>
    </source>
</reference>
<name>A0A4Q7VJS5_9BACT</name>
<comment type="caution">
    <text evidence="2">The sequence shown here is derived from an EMBL/GenBank/DDBJ whole genome shotgun (WGS) entry which is preliminary data.</text>
</comment>
<gene>
    <name evidence="2" type="ORF">EV201_0955</name>
</gene>